<dbReference type="Pfam" id="PF01687">
    <property type="entry name" value="Flavokinase"/>
    <property type="match status" value="1"/>
</dbReference>
<keyword evidence="6 15" id="KW-0808">Transferase</keyword>
<dbReference type="GO" id="GO:0006747">
    <property type="term" value="P:FAD biosynthetic process"/>
    <property type="evidence" value="ECO:0007669"/>
    <property type="project" value="UniProtKB-UniRule"/>
</dbReference>
<dbReference type="Gene3D" id="2.40.30.30">
    <property type="entry name" value="Riboflavin kinase-like"/>
    <property type="match status" value="1"/>
</dbReference>
<dbReference type="GO" id="GO:0009398">
    <property type="term" value="P:FMN biosynthetic process"/>
    <property type="evidence" value="ECO:0007669"/>
    <property type="project" value="UniProtKB-UniRule"/>
</dbReference>
<evidence type="ECO:0000256" key="2">
    <source>
        <dbReference type="ARBA" id="ARBA00004726"/>
    </source>
</evidence>
<dbReference type="UniPathway" id="UPA00277">
    <property type="reaction ID" value="UER00407"/>
</dbReference>
<keyword evidence="9 15" id="KW-0418">Kinase</keyword>
<keyword evidence="18" id="KW-1185">Reference proteome</keyword>
<keyword evidence="10 15" id="KW-0274">FAD</keyword>
<dbReference type="Pfam" id="PF06574">
    <property type="entry name" value="FAD_syn"/>
    <property type="match status" value="1"/>
</dbReference>
<comment type="pathway">
    <text evidence="3 15">Cofactor biosynthesis; FMN biosynthesis; FMN from riboflavin (ATP route): step 1/1.</text>
</comment>
<dbReference type="EC" id="2.7.7.2" evidence="15"/>
<evidence type="ECO:0000313" key="18">
    <source>
        <dbReference type="Proteomes" id="UP000218244"/>
    </source>
</evidence>
<dbReference type="PANTHER" id="PTHR22749">
    <property type="entry name" value="RIBOFLAVIN KINASE/FMN ADENYLYLTRANSFERASE"/>
    <property type="match status" value="1"/>
</dbReference>
<proteinExistence type="inferred from homology"/>
<dbReference type="NCBIfam" id="NF004160">
    <property type="entry name" value="PRK05627.1-3"/>
    <property type="match status" value="1"/>
</dbReference>
<evidence type="ECO:0000256" key="1">
    <source>
        <dbReference type="ARBA" id="ARBA00002121"/>
    </source>
</evidence>
<reference evidence="17 18" key="1">
    <citation type="submission" date="2016-02" db="EMBL/GenBank/DDBJ databases">
        <title>Corynebacterium glutamicum N24 whole genome sequencing project.</title>
        <authorList>
            <person name="Matsutani M."/>
            <person name="Nangtapong N."/>
            <person name="Yakushi T."/>
            <person name="Matsushita K."/>
        </authorList>
    </citation>
    <scope>NUCLEOTIDE SEQUENCE [LARGE SCALE GENOMIC DNA]</scope>
    <source>
        <strain evidence="17 18">N24</strain>
    </source>
</reference>
<dbReference type="FunFam" id="3.40.50.620:FF:000021">
    <property type="entry name" value="Riboflavin biosynthesis protein"/>
    <property type="match status" value="1"/>
</dbReference>
<name>A0A160PTF9_9CORY</name>
<feature type="domain" description="Riboflavin kinase" evidence="16">
    <location>
        <begin position="183"/>
        <end position="327"/>
    </location>
</feature>
<dbReference type="RefSeq" id="WP_096456701.1">
    <property type="nucleotide sequence ID" value="NZ_AP017369.1"/>
</dbReference>
<evidence type="ECO:0000256" key="10">
    <source>
        <dbReference type="ARBA" id="ARBA00022827"/>
    </source>
</evidence>
<comment type="catalytic activity">
    <reaction evidence="13 15">
        <text>riboflavin + ATP = FMN + ADP + H(+)</text>
        <dbReference type="Rhea" id="RHEA:14357"/>
        <dbReference type="ChEBI" id="CHEBI:15378"/>
        <dbReference type="ChEBI" id="CHEBI:30616"/>
        <dbReference type="ChEBI" id="CHEBI:57986"/>
        <dbReference type="ChEBI" id="CHEBI:58210"/>
        <dbReference type="ChEBI" id="CHEBI:456216"/>
        <dbReference type="EC" id="2.7.1.26"/>
    </reaction>
</comment>
<keyword evidence="8 15" id="KW-0547">Nucleotide-binding</keyword>
<dbReference type="InterPro" id="IPR015864">
    <property type="entry name" value="FAD_synthase"/>
</dbReference>
<evidence type="ECO:0000256" key="13">
    <source>
        <dbReference type="ARBA" id="ARBA00047880"/>
    </source>
</evidence>
<gene>
    <name evidence="17" type="primary">ribF</name>
    <name evidence="17" type="ORF">N24_2049</name>
</gene>
<dbReference type="EMBL" id="AP017369">
    <property type="protein sequence ID" value="BAU96311.1"/>
    <property type="molecule type" value="Genomic_DNA"/>
</dbReference>
<keyword evidence="5 15" id="KW-0288">FMN</keyword>
<dbReference type="GO" id="GO:0003919">
    <property type="term" value="F:FMN adenylyltransferase activity"/>
    <property type="evidence" value="ECO:0007669"/>
    <property type="project" value="UniProtKB-UniRule"/>
</dbReference>
<dbReference type="SUPFAM" id="SSF52374">
    <property type="entry name" value="Nucleotidylyl transferase"/>
    <property type="match status" value="1"/>
</dbReference>
<dbReference type="Proteomes" id="UP000218244">
    <property type="component" value="Chromosome"/>
</dbReference>
<dbReference type="KEGG" id="csur:N24_2049"/>
<evidence type="ECO:0000256" key="5">
    <source>
        <dbReference type="ARBA" id="ARBA00022643"/>
    </source>
</evidence>
<comment type="function">
    <text evidence="1">Catalyzes the phosphorylation of riboflavin to FMN followed by the adenylation of FMN to FAD.</text>
</comment>
<dbReference type="Gene3D" id="3.40.50.620">
    <property type="entry name" value="HUPs"/>
    <property type="match status" value="1"/>
</dbReference>
<evidence type="ECO:0000256" key="15">
    <source>
        <dbReference type="PIRNR" id="PIRNR004491"/>
    </source>
</evidence>
<evidence type="ECO:0000256" key="6">
    <source>
        <dbReference type="ARBA" id="ARBA00022679"/>
    </source>
</evidence>
<evidence type="ECO:0000256" key="12">
    <source>
        <dbReference type="ARBA" id="ARBA00023268"/>
    </source>
</evidence>
<dbReference type="GO" id="GO:0005524">
    <property type="term" value="F:ATP binding"/>
    <property type="evidence" value="ECO:0007669"/>
    <property type="project" value="UniProtKB-UniRule"/>
</dbReference>
<keyword evidence="11 15" id="KW-0067">ATP-binding</keyword>
<keyword evidence="12" id="KW-0511">Multifunctional enzyme</keyword>
<dbReference type="InterPro" id="IPR002606">
    <property type="entry name" value="Riboflavin_kinase_bac"/>
</dbReference>
<comment type="pathway">
    <text evidence="2 15">Cofactor biosynthesis; FAD biosynthesis; FAD from FMN: step 1/1.</text>
</comment>
<dbReference type="PIRSF" id="PIRSF004491">
    <property type="entry name" value="FAD_Synth"/>
    <property type="match status" value="1"/>
</dbReference>
<dbReference type="InterPro" id="IPR023465">
    <property type="entry name" value="Riboflavin_kinase_dom_sf"/>
</dbReference>
<sequence length="341" mass="37317">MDIWSGLDSVPADLEGSVVTIGVFDGLHRGHQSLIGQAKKQAQELGVPCVMVTFDPHPIAVFLPGKEPTRLAPLDFRLNLAAERGIDAALVIDFTRELAGLSPEDYFQTMIINKLHARSVVVGENFTFGFNGAGTESTMRELGEKYGVEVTIAPLLHDDDLRICSTLVRDFLDSGEVERANWALGRRYSVRGEVVRGAGRGGKELGYPTANLYLPTSVALPADGVYAGWFTITDDREIDKEISREIDGTMVPGVRYPTAISVGTNPTFGDERRSVEAFILDEEADLYGHHVMVEFVGHLRDMVKFNGVDELLEAMARDVLAAREILAKDKELLDADTQPGA</sequence>
<evidence type="ECO:0000256" key="8">
    <source>
        <dbReference type="ARBA" id="ARBA00022741"/>
    </source>
</evidence>
<keyword evidence="4 15" id="KW-0285">Flavoprotein</keyword>
<dbReference type="EC" id="2.7.1.26" evidence="15"/>
<evidence type="ECO:0000256" key="9">
    <source>
        <dbReference type="ARBA" id="ARBA00022777"/>
    </source>
</evidence>
<evidence type="ECO:0000256" key="7">
    <source>
        <dbReference type="ARBA" id="ARBA00022695"/>
    </source>
</evidence>
<evidence type="ECO:0000313" key="17">
    <source>
        <dbReference type="EMBL" id="BAU96311.1"/>
    </source>
</evidence>
<evidence type="ECO:0000256" key="14">
    <source>
        <dbReference type="ARBA" id="ARBA00049494"/>
    </source>
</evidence>
<dbReference type="PANTHER" id="PTHR22749:SF6">
    <property type="entry name" value="RIBOFLAVIN KINASE"/>
    <property type="match status" value="1"/>
</dbReference>
<evidence type="ECO:0000256" key="3">
    <source>
        <dbReference type="ARBA" id="ARBA00005201"/>
    </source>
</evidence>
<protein>
    <recommendedName>
        <fullName evidence="15">Riboflavin biosynthesis protein</fullName>
    </recommendedName>
    <domain>
        <recommendedName>
            <fullName evidence="15">Riboflavin kinase</fullName>
            <ecNumber evidence="15">2.7.1.26</ecNumber>
        </recommendedName>
        <alternativeName>
            <fullName evidence="15">Flavokinase</fullName>
        </alternativeName>
    </domain>
    <domain>
        <recommendedName>
            <fullName evidence="15">FMN adenylyltransferase</fullName>
            <ecNumber evidence="15">2.7.7.2</ecNumber>
        </recommendedName>
        <alternativeName>
            <fullName evidence="15">FAD pyrophosphorylase</fullName>
        </alternativeName>
        <alternativeName>
            <fullName evidence="15">FAD synthase</fullName>
        </alternativeName>
    </domain>
</protein>
<dbReference type="GO" id="GO:0009231">
    <property type="term" value="P:riboflavin biosynthetic process"/>
    <property type="evidence" value="ECO:0007669"/>
    <property type="project" value="InterPro"/>
</dbReference>
<dbReference type="SUPFAM" id="SSF82114">
    <property type="entry name" value="Riboflavin kinase-like"/>
    <property type="match status" value="1"/>
</dbReference>
<dbReference type="FunFam" id="2.40.30.30:FF:000003">
    <property type="entry name" value="Riboflavin biosynthesis protein"/>
    <property type="match status" value="1"/>
</dbReference>
<dbReference type="InterPro" id="IPR015865">
    <property type="entry name" value="Riboflavin_kinase_bac/euk"/>
</dbReference>
<dbReference type="NCBIfam" id="TIGR00083">
    <property type="entry name" value="ribF"/>
    <property type="match status" value="1"/>
</dbReference>
<organism evidence="17 18">
    <name type="scientific">Corynebacterium suranareeae</name>
    <dbReference type="NCBI Taxonomy" id="2506452"/>
    <lineage>
        <taxon>Bacteria</taxon>
        <taxon>Bacillati</taxon>
        <taxon>Actinomycetota</taxon>
        <taxon>Actinomycetes</taxon>
        <taxon>Mycobacteriales</taxon>
        <taxon>Corynebacteriaceae</taxon>
        <taxon>Corynebacterium</taxon>
    </lineage>
</organism>
<comment type="catalytic activity">
    <reaction evidence="14 15">
        <text>FMN + ATP + H(+) = FAD + diphosphate</text>
        <dbReference type="Rhea" id="RHEA:17237"/>
        <dbReference type="ChEBI" id="CHEBI:15378"/>
        <dbReference type="ChEBI" id="CHEBI:30616"/>
        <dbReference type="ChEBI" id="CHEBI:33019"/>
        <dbReference type="ChEBI" id="CHEBI:57692"/>
        <dbReference type="ChEBI" id="CHEBI:58210"/>
        <dbReference type="EC" id="2.7.7.2"/>
    </reaction>
</comment>
<dbReference type="CDD" id="cd02064">
    <property type="entry name" value="FAD_synthetase_N"/>
    <property type="match status" value="1"/>
</dbReference>
<keyword evidence="7 15" id="KW-0548">Nucleotidyltransferase</keyword>
<dbReference type="InterPro" id="IPR004821">
    <property type="entry name" value="Cyt_trans-like"/>
</dbReference>
<dbReference type="InterPro" id="IPR023468">
    <property type="entry name" value="Riboflavin_kinase"/>
</dbReference>
<dbReference type="UniPathway" id="UPA00276">
    <property type="reaction ID" value="UER00406"/>
</dbReference>
<dbReference type="AlphaFoldDB" id="A0A160PTF9"/>
<evidence type="ECO:0000256" key="11">
    <source>
        <dbReference type="ARBA" id="ARBA00022840"/>
    </source>
</evidence>
<dbReference type="GO" id="GO:0008531">
    <property type="term" value="F:riboflavin kinase activity"/>
    <property type="evidence" value="ECO:0007669"/>
    <property type="project" value="UniProtKB-UniRule"/>
</dbReference>
<evidence type="ECO:0000256" key="4">
    <source>
        <dbReference type="ARBA" id="ARBA00022630"/>
    </source>
</evidence>
<dbReference type="NCBIfam" id="TIGR00125">
    <property type="entry name" value="cyt_tran_rel"/>
    <property type="match status" value="1"/>
</dbReference>
<comment type="similarity">
    <text evidence="15">Belongs to the ribF family.</text>
</comment>
<dbReference type="SMART" id="SM00904">
    <property type="entry name" value="Flavokinase"/>
    <property type="match status" value="1"/>
</dbReference>
<accession>A0A160PTF9</accession>
<evidence type="ECO:0000259" key="16">
    <source>
        <dbReference type="SMART" id="SM00904"/>
    </source>
</evidence>
<dbReference type="InterPro" id="IPR014729">
    <property type="entry name" value="Rossmann-like_a/b/a_fold"/>
</dbReference>